<keyword evidence="2" id="KW-1185">Reference proteome</keyword>
<dbReference type="InterPro" id="IPR012349">
    <property type="entry name" value="Split_barrel_FMN-bd"/>
</dbReference>
<dbReference type="STRING" id="1210089.GCA_001613165_03972"/>
<comment type="caution">
    <text evidence="1">The sequence shown here is derived from an EMBL/GenBank/DDBJ whole genome shotgun (WGS) entry which is preliminary data.</text>
</comment>
<evidence type="ECO:0000313" key="1">
    <source>
        <dbReference type="EMBL" id="RDI50133.1"/>
    </source>
</evidence>
<protein>
    <recommendedName>
        <fullName evidence="3">Pyridoxamine 5'-phosphate oxidase</fullName>
    </recommendedName>
</protein>
<dbReference type="EMBL" id="QQAZ01000006">
    <property type="protein sequence ID" value="RDI50133.1"/>
    <property type="molecule type" value="Genomic_DNA"/>
</dbReference>
<dbReference type="Proteomes" id="UP000255355">
    <property type="component" value="Unassembled WGS sequence"/>
</dbReference>
<dbReference type="AlphaFoldDB" id="A0A370H2G0"/>
<accession>A0A370H2G0</accession>
<dbReference type="Gene3D" id="2.30.110.10">
    <property type="entry name" value="Electron Transport, Fmn-binding Protein, Chain A"/>
    <property type="match status" value="1"/>
</dbReference>
<evidence type="ECO:0008006" key="3">
    <source>
        <dbReference type="Google" id="ProtNLM"/>
    </source>
</evidence>
<name>A0A370H2G0_9NOCA</name>
<gene>
    <name evidence="1" type="ORF">DFR68_106572</name>
</gene>
<organism evidence="1 2">
    <name type="scientific">Nocardia mexicana</name>
    <dbReference type="NCBI Taxonomy" id="279262"/>
    <lineage>
        <taxon>Bacteria</taxon>
        <taxon>Bacillati</taxon>
        <taxon>Actinomycetota</taxon>
        <taxon>Actinomycetes</taxon>
        <taxon>Mycobacteriales</taxon>
        <taxon>Nocardiaceae</taxon>
        <taxon>Nocardia</taxon>
    </lineage>
</organism>
<sequence>MARGRSVVGVGEEIDAILDGDFTVAVAQVTPLRGVVLAPVNSFGWDAGNRTFRFTSDLAAYKKLRRMERNPKVAIVFHTRDHGVAYGEGYIVVQGDASFSWHPDHDELADFYQRPGTALGPDDLGGPVWDRWLAPFWWDRVVVRVRAHRIIAFADRSCSRRTSVLGAVEPLGRPAPQAPPRKGAGPRVDVDRVVRELDSLPPRLLGWVGADGYPMVTPVQAVKSAADGLTLTTPAGLVPSGGRRAGLTGHAFTAGTLGQRQVTLTGWLESDGASVHYAPHTRLSYTVPASRLVWRTVVGTVTRVGLERARHEGVPSLPPRRIHHMRIPFVGTRSARCAPTSGNT</sequence>
<reference evidence="1 2" key="1">
    <citation type="submission" date="2018-07" db="EMBL/GenBank/DDBJ databases">
        <title>Genomic Encyclopedia of Type Strains, Phase IV (KMG-IV): sequencing the most valuable type-strain genomes for metagenomic binning, comparative biology and taxonomic classification.</title>
        <authorList>
            <person name="Goeker M."/>
        </authorList>
    </citation>
    <scope>NUCLEOTIDE SEQUENCE [LARGE SCALE GENOMIC DNA]</scope>
    <source>
        <strain evidence="1 2">DSM 44952</strain>
    </source>
</reference>
<evidence type="ECO:0000313" key="2">
    <source>
        <dbReference type="Proteomes" id="UP000255355"/>
    </source>
</evidence>
<dbReference type="SUPFAM" id="SSF50475">
    <property type="entry name" value="FMN-binding split barrel"/>
    <property type="match status" value="1"/>
</dbReference>
<proteinExistence type="predicted"/>